<feature type="domain" description="EF-hand" evidence="3">
    <location>
        <begin position="48"/>
        <end position="83"/>
    </location>
</feature>
<comment type="caution">
    <text evidence="4">The sequence shown here is derived from an EMBL/GenBank/DDBJ whole genome shotgun (WGS) entry which is preliminary data.</text>
</comment>
<dbReference type="GO" id="GO:0005509">
    <property type="term" value="F:calcium ion binding"/>
    <property type="evidence" value="ECO:0007669"/>
    <property type="project" value="InterPro"/>
</dbReference>
<name>A0A401P6N6_SCYTO</name>
<feature type="chain" id="PRO_5019401294" description="EF-hand domain-containing protein" evidence="2">
    <location>
        <begin position="20"/>
        <end position="139"/>
    </location>
</feature>
<feature type="signal peptide" evidence="2">
    <location>
        <begin position="1"/>
        <end position="19"/>
    </location>
</feature>
<evidence type="ECO:0000256" key="2">
    <source>
        <dbReference type="SAM" id="SignalP"/>
    </source>
</evidence>
<dbReference type="OMA" id="WVFHIPE"/>
<dbReference type="InterPro" id="IPR018247">
    <property type="entry name" value="EF_Hand_1_Ca_BS"/>
</dbReference>
<dbReference type="EMBL" id="BFAA01005915">
    <property type="protein sequence ID" value="GCB68730.1"/>
    <property type="molecule type" value="Genomic_DNA"/>
</dbReference>
<proteinExistence type="predicted"/>
<evidence type="ECO:0000313" key="4">
    <source>
        <dbReference type="EMBL" id="GCB68730.1"/>
    </source>
</evidence>
<dbReference type="PROSITE" id="PS00018">
    <property type="entry name" value="EF_HAND_1"/>
    <property type="match status" value="2"/>
</dbReference>
<keyword evidence="1" id="KW-0106">Calcium</keyword>
<dbReference type="Proteomes" id="UP000288216">
    <property type="component" value="Unassembled WGS sequence"/>
</dbReference>
<dbReference type="SUPFAM" id="SSF47473">
    <property type="entry name" value="EF-hand"/>
    <property type="match status" value="1"/>
</dbReference>
<dbReference type="STRING" id="75743.A0A401P6N6"/>
<reference evidence="4 5" key="1">
    <citation type="journal article" date="2018" name="Nat. Ecol. Evol.">
        <title>Shark genomes provide insights into elasmobranch evolution and the origin of vertebrates.</title>
        <authorList>
            <person name="Hara Y"/>
            <person name="Yamaguchi K"/>
            <person name="Onimaru K"/>
            <person name="Kadota M"/>
            <person name="Koyanagi M"/>
            <person name="Keeley SD"/>
            <person name="Tatsumi K"/>
            <person name="Tanaka K"/>
            <person name="Motone F"/>
            <person name="Kageyama Y"/>
            <person name="Nozu R"/>
            <person name="Adachi N"/>
            <person name="Nishimura O"/>
            <person name="Nakagawa R"/>
            <person name="Tanegashima C"/>
            <person name="Kiyatake I"/>
            <person name="Matsumoto R"/>
            <person name="Murakumo K"/>
            <person name="Nishida K"/>
            <person name="Terakita A"/>
            <person name="Kuratani S"/>
            <person name="Sato K"/>
            <person name="Hyodo S Kuraku.S."/>
        </authorList>
    </citation>
    <scope>NUCLEOTIDE SEQUENCE [LARGE SCALE GENOMIC DNA]</scope>
</reference>
<dbReference type="AlphaFoldDB" id="A0A401P6N6"/>
<dbReference type="InterPro" id="IPR011992">
    <property type="entry name" value="EF-hand-dom_pair"/>
</dbReference>
<organism evidence="4 5">
    <name type="scientific">Scyliorhinus torazame</name>
    <name type="common">Cloudy catshark</name>
    <name type="synonym">Catulus torazame</name>
    <dbReference type="NCBI Taxonomy" id="75743"/>
    <lineage>
        <taxon>Eukaryota</taxon>
        <taxon>Metazoa</taxon>
        <taxon>Chordata</taxon>
        <taxon>Craniata</taxon>
        <taxon>Vertebrata</taxon>
        <taxon>Chondrichthyes</taxon>
        <taxon>Elasmobranchii</taxon>
        <taxon>Galeomorphii</taxon>
        <taxon>Galeoidea</taxon>
        <taxon>Carcharhiniformes</taxon>
        <taxon>Scyliorhinidae</taxon>
        <taxon>Scyliorhinus</taxon>
    </lineage>
</organism>
<evidence type="ECO:0000259" key="3">
    <source>
        <dbReference type="PROSITE" id="PS50222"/>
    </source>
</evidence>
<accession>A0A401P6N6</accession>
<keyword evidence="5" id="KW-1185">Reference proteome</keyword>
<protein>
    <recommendedName>
        <fullName evidence="3">EF-hand domain-containing protein</fullName>
    </recommendedName>
</protein>
<dbReference type="PROSITE" id="PS50222">
    <property type="entry name" value="EF_HAND_2"/>
    <property type="match status" value="1"/>
</dbReference>
<sequence>MRCHLFRLLSVSWVALFCCNPLPIQDQEQTFNLRLHGPNPAPKGTGNFQIVEIPSEFAAYDVNKDGSISLNELSNITETNEDDTVQPFHTADVDGNDVLSKGEFEVAPWVFHIPEDIVNPVKEDNFGNLLFEKKHKEDE</sequence>
<dbReference type="InterPro" id="IPR002048">
    <property type="entry name" value="EF_hand_dom"/>
</dbReference>
<evidence type="ECO:0000313" key="5">
    <source>
        <dbReference type="Proteomes" id="UP000288216"/>
    </source>
</evidence>
<dbReference type="OrthoDB" id="9861473at2759"/>
<dbReference type="Gene3D" id="1.10.238.10">
    <property type="entry name" value="EF-hand"/>
    <property type="match status" value="1"/>
</dbReference>
<gene>
    <name evidence="4" type="ORF">scyTo_0012315</name>
</gene>
<keyword evidence="2" id="KW-0732">Signal</keyword>
<evidence type="ECO:0000256" key="1">
    <source>
        <dbReference type="ARBA" id="ARBA00022837"/>
    </source>
</evidence>